<evidence type="ECO:0000256" key="4">
    <source>
        <dbReference type="ARBA" id="ARBA00012568"/>
    </source>
</evidence>
<dbReference type="GO" id="GO:0004177">
    <property type="term" value="F:aminopeptidase activity"/>
    <property type="evidence" value="ECO:0007669"/>
    <property type="project" value="UniProtKB-KW"/>
</dbReference>
<comment type="caution">
    <text evidence="14">The sequence shown here is derived from an EMBL/GenBank/DDBJ whole genome shotgun (WGS) entry which is preliminary data.</text>
</comment>
<dbReference type="RefSeq" id="WP_350401986.1">
    <property type="nucleotide sequence ID" value="NZ_JBELOE010000212.1"/>
</dbReference>
<evidence type="ECO:0000256" key="3">
    <source>
        <dbReference type="ARBA" id="ARBA00010088"/>
    </source>
</evidence>
<comment type="subcellular location">
    <subcellularLocation>
        <location evidence="2 11">Cytoplasm</location>
    </subcellularLocation>
</comment>
<organism evidence="14 15">
    <name type="scientific">Catenovulum sediminis</name>
    <dbReference type="NCBI Taxonomy" id="1740262"/>
    <lineage>
        <taxon>Bacteria</taxon>
        <taxon>Pseudomonadati</taxon>
        <taxon>Pseudomonadota</taxon>
        <taxon>Gammaproteobacteria</taxon>
        <taxon>Alteromonadales</taxon>
        <taxon>Alteromonadaceae</taxon>
        <taxon>Catenovulum</taxon>
    </lineage>
</organism>
<protein>
    <recommendedName>
        <fullName evidence="5 11">Proline iminopeptidase</fullName>
        <shortName evidence="11">PIP</shortName>
        <ecNumber evidence="4 11">3.4.11.5</ecNumber>
    </recommendedName>
    <alternativeName>
        <fullName evidence="10 11">Prolyl aminopeptidase</fullName>
    </alternativeName>
</protein>
<reference evidence="14 15" key="1">
    <citation type="submission" date="2024-06" db="EMBL/GenBank/DDBJ databases">
        <authorList>
            <person name="Chen R.Y."/>
        </authorList>
    </citation>
    <scope>NUCLEOTIDE SEQUENCE [LARGE SCALE GENOMIC DNA]</scope>
    <source>
        <strain evidence="14 15">D2</strain>
    </source>
</reference>
<evidence type="ECO:0000256" key="11">
    <source>
        <dbReference type="PIRNR" id="PIRNR006431"/>
    </source>
</evidence>
<dbReference type="InterPro" id="IPR029058">
    <property type="entry name" value="AB_hydrolase_fold"/>
</dbReference>
<keyword evidence="8 11" id="KW-0645">Protease</keyword>
<evidence type="ECO:0000256" key="2">
    <source>
        <dbReference type="ARBA" id="ARBA00004496"/>
    </source>
</evidence>
<dbReference type="InterPro" id="IPR000073">
    <property type="entry name" value="AB_hydrolase_1"/>
</dbReference>
<accession>A0ABV1RHP5</accession>
<evidence type="ECO:0000313" key="15">
    <source>
        <dbReference type="Proteomes" id="UP001467690"/>
    </source>
</evidence>
<keyword evidence="9 11" id="KW-0378">Hydrolase</keyword>
<dbReference type="PRINTS" id="PR00793">
    <property type="entry name" value="PROAMNOPTASE"/>
</dbReference>
<dbReference type="PANTHER" id="PTHR43722:SF1">
    <property type="entry name" value="PROLINE IMINOPEPTIDASE"/>
    <property type="match status" value="1"/>
</dbReference>
<evidence type="ECO:0000259" key="13">
    <source>
        <dbReference type="Pfam" id="PF00561"/>
    </source>
</evidence>
<evidence type="ECO:0000256" key="10">
    <source>
        <dbReference type="ARBA" id="ARBA00029605"/>
    </source>
</evidence>
<comment type="catalytic activity">
    <reaction evidence="1 11 12">
        <text>Release of N-terminal proline from a peptide.</text>
        <dbReference type="EC" id="3.4.11.5"/>
    </reaction>
</comment>
<dbReference type="Pfam" id="PF00561">
    <property type="entry name" value="Abhydrolase_1"/>
    <property type="match status" value="1"/>
</dbReference>
<proteinExistence type="inferred from homology"/>
<dbReference type="PIRSF" id="PIRSF006431">
    <property type="entry name" value="Pept_S33"/>
    <property type="match status" value="1"/>
</dbReference>
<evidence type="ECO:0000256" key="1">
    <source>
        <dbReference type="ARBA" id="ARBA00001585"/>
    </source>
</evidence>
<dbReference type="EC" id="3.4.11.5" evidence="4 11"/>
<keyword evidence="15" id="KW-1185">Reference proteome</keyword>
<dbReference type="Proteomes" id="UP001467690">
    <property type="component" value="Unassembled WGS sequence"/>
</dbReference>
<evidence type="ECO:0000256" key="9">
    <source>
        <dbReference type="ARBA" id="ARBA00022801"/>
    </source>
</evidence>
<comment type="similarity">
    <text evidence="3 11 12">Belongs to the peptidase S33 family.</text>
</comment>
<keyword evidence="6 11" id="KW-0031">Aminopeptidase</keyword>
<name>A0ABV1RHP5_9ALTE</name>
<evidence type="ECO:0000256" key="5">
    <source>
        <dbReference type="ARBA" id="ARBA00021843"/>
    </source>
</evidence>
<evidence type="ECO:0000256" key="12">
    <source>
        <dbReference type="RuleBase" id="RU003421"/>
    </source>
</evidence>
<evidence type="ECO:0000256" key="8">
    <source>
        <dbReference type="ARBA" id="ARBA00022670"/>
    </source>
</evidence>
<dbReference type="InterPro" id="IPR005944">
    <property type="entry name" value="Pro_iminopeptidase"/>
</dbReference>
<dbReference type="NCBIfam" id="TIGR01249">
    <property type="entry name" value="pro_imino_pep_1"/>
    <property type="match status" value="1"/>
</dbReference>
<evidence type="ECO:0000256" key="7">
    <source>
        <dbReference type="ARBA" id="ARBA00022490"/>
    </source>
</evidence>
<dbReference type="SUPFAM" id="SSF53474">
    <property type="entry name" value="alpha/beta-Hydrolases"/>
    <property type="match status" value="1"/>
</dbReference>
<dbReference type="PANTHER" id="PTHR43722">
    <property type="entry name" value="PROLINE IMINOPEPTIDASE"/>
    <property type="match status" value="1"/>
</dbReference>
<feature type="domain" description="AB hydrolase-1" evidence="13">
    <location>
        <begin position="33"/>
        <end position="299"/>
    </location>
</feature>
<dbReference type="InterPro" id="IPR002410">
    <property type="entry name" value="Peptidase_S33"/>
</dbReference>
<sequence>MLYPDIKQNHTHWLPTEDGHTLYVEESGNPKGYPVIYCHGGPGGASTPMFRRLFDPEVYRIIIFDQRGCGYSEPFLSLHNNQTDKLIDDIELIRTRLHLKKFLLSGGSWGTTLALLYAQSYPQHVSALLLRGVFLGRQKDLAWLYEPNGAARLFPDYYRQFCQHINPELNTKLGHQQIIEQYYELLTSNNEIRKLAAARAWCLWESQIAYLHFTNELEARSCEAHHALAMALMECHYFRNHCFIEENQILNNIERIQHIPATIIHGRYDAVCDLNQAWELSEVWQNSRLLIVPNAGHSLGEPLIADAFCQAARSMARYLLEQEDKTLK</sequence>
<evidence type="ECO:0000256" key="6">
    <source>
        <dbReference type="ARBA" id="ARBA00022438"/>
    </source>
</evidence>
<dbReference type="PRINTS" id="PR00111">
    <property type="entry name" value="ABHYDROLASE"/>
</dbReference>
<evidence type="ECO:0000313" key="14">
    <source>
        <dbReference type="EMBL" id="MER2492468.1"/>
    </source>
</evidence>
<keyword evidence="7 11" id="KW-0963">Cytoplasm</keyword>
<gene>
    <name evidence="14" type="primary">pip</name>
    <name evidence="14" type="ORF">ABS311_11335</name>
</gene>
<dbReference type="Gene3D" id="3.40.50.1820">
    <property type="entry name" value="alpha/beta hydrolase"/>
    <property type="match status" value="1"/>
</dbReference>
<dbReference type="EMBL" id="JBELOE010000212">
    <property type="protein sequence ID" value="MER2492468.1"/>
    <property type="molecule type" value="Genomic_DNA"/>
</dbReference>